<dbReference type="PANTHER" id="PTHR35861:SF1">
    <property type="entry name" value="PHAGE TAIL SHEATH PROTEIN"/>
    <property type="match status" value="1"/>
</dbReference>
<feature type="domain" description="Tail sheath protein subtilisin-like" evidence="2">
    <location>
        <begin position="98"/>
        <end position="252"/>
    </location>
</feature>
<evidence type="ECO:0000256" key="1">
    <source>
        <dbReference type="ARBA" id="ARBA00008005"/>
    </source>
</evidence>
<sequence>MLHGIKTNFLTDGARSIASLSTAVIGIVGTAPDAPDAAFPLGARVLITDVGKALATIGKTGTLPQALAAIADQASPVIVLVRVAVDAQDQDTVTMAGIDLLLGAEMETGQRPRILGAPGLDTQTVTAHFAGVAKKLRGFLYFAGQGASVAEAITYRANFGEREMMMIWPNWSASFAGDAVARAMGLRARIDADTGWHKTISNVPVTGVTGIAVDVTFDFGSEDTDAALLNAAGITTLVRFAGGYRYWGNRTCSSEPLYAFESVARTSQVLADEIAQGLAWASDKPMTIHLVKDVIETINARIRTYVTQGRLIGGACWYDPALNAEADLAAGKAVLDYDFTGVAPLEGLELNQRVTARYYADFASQLAS</sequence>
<keyword evidence="6" id="KW-1185">Reference proteome</keyword>
<dbReference type="Pfam" id="PF04984">
    <property type="entry name" value="Phage_sheath_1"/>
    <property type="match status" value="1"/>
</dbReference>
<protein>
    <submittedName>
        <fullName evidence="5">Phage tail sheath protein</fullName>
    </submittedName>
</protein>
<dbReference type="InterPro" id="IPR052042">
    <property type="entry name" value="Tail_sheath_structural"/>
</dbReference>
<evidence type="ECO:0000259" key="2">
    <source>
        <dbReference type="Pfam" id="PF04984"/>
    </source>
</evidence>
<comment type="caution">
    <text evidence="5">The sequence shown here is derived from an EMBL/GenBank/DDBJ whole genome shotgun (WGS) entry which is preliminary data.</text>
</comment>
<evidence type="ECO:0000313" key="6">
    <source>
        <dbReference type="Proteomes" id="UP001187221"/>
    </source>
</evidence>
<dbReference type="RefSeq" id="WP_317973733.1">
    <property type="nucleotide sequence ID" value="NZ_BTFW01000001.1"/>
</dbReference>
<organism evidence="5 6">
    <name type="scientific">Novosphingobium pituita</name>
    <dbReference type="NCBI Taxonomy" id="3056842"/>
    <lineage>
        <taxon>Bacteria</taxon>
        <taxon>Pseudomonadati</taxon>
        <taxon>Pseudomonadota</taxon>
        <taxon>Alphaproteobacteria</taxon>
        <taxon>Sphingomonadales</taxon>
        <taxon>Sphingomonadaceae</taxon>
        <taxon>Novosphingobium</taxon>
    </lineage>
</organism>
<evidence type="ECO:0000313" key="5">
    <source>
        <dbReference type="EMBL" id="GMM59902.1"/>
    </source>
</evidence>
<comment type="similarity">
    <text evidence="1">Belongs to the myoviridae tail sheath protein family.</text>
</comment>
<proteinExistence type="inferred from homology"/>
<dbReference type="Pfam" id="PF22671">
    <property type="entry name" value="Gp18_domIII_N"/>
    <property type="match status" value="1"/>
</dbReference>
<dbReference type="InterPro" id="IPR035089">
    <property type="entry name" value="Phage_sheath_subtilisin"/>
</dbReference>
<evidence type="ECO:0000259" key="4">
    <source>
        <dbReference type="Pfam" id="PF22671"/>
    </source>
</evidence>
<dbReference type="EMBL" id="BTFW01000001">
    <property type="protein sequence ID" value="GMM59902.1"/>
    <property type="molecule type" value="Genomic_DNA"/>
</dbReference>
<evidence type="ECO:0000259" key="3">
    <source>
        <dbReference type="Pfam" id="PF17482"/>
    </source>
</evidence>
<dbReference type="Proteomes" id="UP001187221">
    <property type="component" value="Unassembled WGS sequence"/>
</dbReference>
<feature type="domain" description="Tail sheath protein C-terminal" evidence="3">
    <location>
        <begin position="254"/>
        <end position="355"/>
    </location>
</feature>
<feature type="domain" description="Tail sheath protein Gp18-like" evidence="4">
    <location>
        <begin position="24"/>
        <end position="83"/>
    </location>
</feature>
<gene>
    <name evidence="5" type="ORF">NUTIK01_06790</name>
</gene>
<dbReference type="InterPro" id="IPR020287">
    <property type="entry name" value="Tail_sheath_C"/>
</dbReference>
<dbReference type="Pfam" id="PF17482">
    <property type="entry name" value="Phage_sheath_1C"/>
    <property type="match status" value="1"/>
</dbReference>
<name>A0ABQ6P4W1_9SPHN</name>
<accession>A0ABQ6P4W1</accession>
<dbReference type="InterPro" id="IPR054564">
    <property type="entry name" value="Gp18_domIII_N"/>
</dbReference>
<dbReference type="PANTHER" id="PTHR35861">
    <property type="match status" value="1"/>
</dbReference>
<reference evidence="5 6" key="1">
    <citation type="submission" date="2023-06" db="EMBL/GenBank/DDBJ databases">
        <title>Draft genome sequence of Novosphingobium sp. strain IK01.</title>
        <authorList>
            <person name="Hatamoto M."/>
            <person name="Ikarashi T."/>
            <person name="Yamaguchi T."/>
        </authorList>
    </citation>
    <scope>NUCLEOTIDE SEQUENCE [LARGE SCALE GENOMIC DNA]</scope>
    <source>
        <strain evidence="5 6">IK01</strain>
    </source>
</reference>